<dbReference type="SMART" id="SM00355">
    <property type="entry name" value="ZnF_C2H2"/>
    <property type="match status" value="3"/>
</dbReference>
<dbReference type="Gene3D" id="3.30.160.60">
    <property type="entry name" value="Classic Zinc Finger"/>
    <property type="match status" value="3"/>
</dbReference>
<name>A0AAD4N0I5_9BILA</name>
<dbReference type="InterPro" id="IPR006561">
    <property type="entry name" value="DZF_dom"/>
</dbReference>
<gene>
    <name evidence="3" type="ORF">DdX_11454</name>
</gene>
<dbReference type="InterPro" id="IPR036236">
    <property type="entry name" value="Znf_C2H2_sf"/>
</dbReference>
<evidence type="ECO:0000313" key="3">
    <source>
        <dbReference type="EMBL" id="KAI1709057.1"/>
    </source>
</evidence>
<dbReference type="PROSITE" id="PS51703">
    <property type="entry name" value="DZF"/>
    <property type="match status" value="1"/>
</dbReference>
<feature type="compositionally biased region" description="Basic and acidic residues" evidence="1">
    <location>
        <begin position="755"/>
        <end position="773"/>
    </location>
</feature>
<reference evidence="3" key="1">
    <citation type="submission" date="2022-01" db="EMBL/GenBank/DDBJ databases">
        <title>Genome Sequence Resource for Two Populations of Ditylenchus destructor, the Migratory Endoparasitic Phytonematode.</title>
        <authorList>
            <person name="Zhang H."/>
            <person name="Lin R."/>
            <person name="Xie B."/>
        </authorList>
    </citation>
    <scope>NUCLEOTIDE SEQUENCE</scope>
    <source>
        <strain evidence="3">BazhouSP</strain>
    </source>
</reference>
<sequence length="773" mass="84391">MYGYNPQQAYCFGTFPSNPPPPPSGTQQQTTNQAASTNYGNTQYTYPNAASAYAQYGATASQQATAGYGQGMDNSTDYSSMFGTMSNTATAGANATPIGSGKPNSNTATGANAHYAGYEAAVYAAASSYLQAKNTGHTGHWMNNAGGVKKVGGAVNRFQNGGQKKRFGLGHQNREPQPQYYCETCKITCAGSQTYKEHLEGKAHKKKESMSKGQTVQSLPRNKVSFKCDVCNVTCTGRDTYDAHVKGAKHTKTVALLKKMNLPVPALEPTLIPPKELPTSAAGGAVKKIVGVTGTKFVGGSNLTSTGLEEIDNSGMDEALLAESNVKPVGEEFIEETRDTNGKLVQYSCKLCDCKFNDPNAKEIHLKGRRHRLQYKAKVNPELYVEVKTSGPQWKRHQRDMGYPQPMFRPPISGPLRPLFQMAPVSHAIETSDDRHAIAKNKAITPPAEDQKKTERLVTMVEKTLKSVSDQLATEETKPGVEEAAAAPDAEADRMLKGVMRVGLLAKNLLLVTDTEVDLVVLCAKIPTVALLQKVVDLFPQYIEKEESESLNVFPKPDESCFFVNLNSHPVKCRVTLTCVSVREATPADGSTTSTVLDQKPADALPVQHCLKALAELRHAKWYQVKCGPITSMTVTLRIVRDIGQRVKTWAPLSEWAMELLTEKTLGSFPAHLSPGDALRRIFEAIAGGIILNKNSKLLDPCEKEPVDVLHNLHDQEREDITSSAQHALRLIAFNQIYKILGIGRLTDVRPVMNGDRKRPRDAVSPKKEKMDE</sequence>
<dbReference type="Pfam" id="PF12874">
    <property type="entry name" value="zf-met"/>
    <property type="match status" value="3"/>
</dbReference>
<evidence type="ECO:0000259" key="2">
    <source>
        <dbReference type="PROSITE" id="PS51703"/>
    </source>
</evidence>
<evidence type="ECO:0000256" key="1">
    <source>
        <dbReference type="SAM" id="MobiDB-lite"/>
    </source>
</evidence>
<dbReference type="GO" id="GO:0003725">
    <property type="term" value="F:double-stranded RNA binding"/>
    <property type="evidence" value="ECO:0007669"/>
    <property type="project" value="TreeGrafter"/>
</dbReference>
<dbReference type="SMART" id="SM00451">
    <property type="entry name" value="ZnF_U1"/>
    <property type="match status" value="3"/>
</dbReference>
<dbReference type="Pfam" id="PF07528">
    <property type="entry name" value="DZF_N"/>
    <property type="match status" value="1"/>
</dbReference>
<dbReference type="InterPro" id="IPR013087">
    <property type="entry name" value="Znf_C2H2_type"/>
</dbReference>
<dbReference type="PANTHER" id="PTHR45762:SF3">
    <property type="entry name" value="ZINC-FINGER PROTEIN AT 72D, ISOFORM B"/>
    <property type="match status" value="1"/>
</dbReference>
<dbReference type="FunFam" id="1.10.1410.40:FF:000001">
    <property type="entry name" value="interleukin enhancer-binding factor 3 isoform X1"/>
    <property type="match status" value="1"/>
</dbReference>
<dbReference type="GO" id="GO:0071011">
    <property type="term" value="C:precatalytic spliceosome"/>
    <property type="evidence" value="ECO:0007669"/>
    <property type="project" value="TreeGrafter"/>
</dbReference>
<protein>
    <submittedName>
        <fullName evidence="3">DZF domain-containing protein</fullName>
    </submittedName>
</protein>
<dbReference type="Pfam" id="PF20965">
    <property type="entry name" value="DZF_C"/>
    <property type="match status" value="1"/>
</dbReference>
<dbReference type="AlphaFoldDB" id="A0AAD4N0I5"/>
<dbReference type="GO" id="GO:0003727">
    <property type="term" value="F:single-stranded RNA binding"/>
    <property type="evidence" value="ECO:0007669"/>
    <property type="project" value="TreeGrafter"/>
</dbReference>
<dbReference type="SUPFAM" id="SSF57667">
    <property type="entry name" value="beta-beta-alpha zinc fingers"/>
    <property type="match status" value="3"/>
</dbReference>
<feature type="compositionally biased region" description="Low complexity" evidence="1">
    <location>
        <begin position="25"/>
        <end position="38"/>
    </location>
</feature>
<dbReference type="Gene3D" id="1.10.1410.40">
    <property type="match status" value="1"/>
</dbReference>
<accession>A0AAD4N0I5</accession>
<organism evidence="3 4">
    <name type="scientific">Ditylenchus destructor</name>
    <dbReference type="NCBI Taxonomy" id="166010"/>
    <lineage>
        <taxon>Eukaryota</taxon>
        <taxon>Metazoa</taxon>
        <taxon>Ecdysozoa</taxon>
        <taxon>Nematoda</taxon>
        <taxon>Chromadorea</taxon>
        <taxon>Rhabditida</taxon>
        <taxon>Tylenchina</taxon>
        <taxon>Tylenchomorpha</taxon>
        <taxon>Sphaerularioidea</taxon>
        <taxon>Anguinidae</taxon>
        <taxon>Anguininae</taxon>
        <taxon>Ditylenchus</taxon>
    </lineage>
</organism>
<dbReference type="InterPro" id="IPR003604">
    <property type="entry name" value="Matrin/U1-like-C_Znf_C2H2"/>
</dbReference>
<comment type="caution">
    <text evidence="3">The sequence shown here is derived from an EMBL/GenBank/DDBJ whole genome shotgun (WGS) entry which is preliminary data.</text>
</comment>
<feature type="domain" description="DZF" evidence="2">
    <location>
        <begin position="409"/>
        <end position="773"/>
    </location>
</feature>
<feature type="region of interest" description="Disordered" evidence="1">
    <location>
        <begin position="12"/>
        <end position="40"/>
    </location>
</feature>
<keyword evidence="4" id="KW-1185">Reference proteome</keyword>
<dbReference type="InterPro" id="IPR043519">
    <property type="entry name" value="NT_sf"/>
</dbReference>
<dbReference type="SMART" id="SM00572">
    <property type="entry name" value="DZF"/>
    <property type="match status" value="1"/>
</dbReference>
<dbReference type="InterPro" id="IPR049402">
    <property type="entry name" value="DZF_dom_C"/>
</dbReference>
<feature type="region of interest" description="Disordered" evidence="1">
    <location>
        <begin position="751"/>
        <end position="773"/>
    </location>
</feature>
<dbReference type="Gene3D" id="3.30.460.10">
    <property type="entry name" value="Beta Polymerase, domain 2"/>
    <property type="match status" value="1"/>
</dbReference>
<dbReference type="EMBL" id="JAKKPZ010000032">
    <property type="protein sequence ID" value="KAI1709057.1"/>
    <property type="molecule type" value="Genomic_DNA"/>
</dbReference>
<dbReference type="GO" id="GO:0008270">
    <property type="term" value="F:zinc ion binding"/>
    <property type="evidence" value="ECO:0007669"/>
    <property type="project" value="InterPro"/>
</dbReference>
<dbReference type="PROSITE" id="PS00028">
    <property type="entry name" value="ZINC_FINGER_C2H2_1"/>
    <property type="match status" value="3"/>
</dbReference>
<proteinExistence type="predicted"/>
<dbReference type="InterPro" id="IPR049401">
    <property type="entry name" value="DZF_dom_N"/>
</dbReference>
<evidence type="ECO:0000313" key="4">
    <source>
        <dbReference type="Proteomes" id="UP001201812"/>
    </source>
</evidence>
<dbReference type="PANTHER" id="PTHR45762">
    <property type="entry name" value="ZINC FINGER RNA-BINDING PROTEIN"/>
    <property type="match status" value="1"/>
</dbReference>
<dbReference type="Proteomes" id="UP001201812">
    <property type="component" value="Unassembled WGS sequence"/>
</dbReference>